<protein>
    <recommendedName>
        <fullName evidence="1">L,D-TPase catalytic domain-containing protein</fullName>
    </recommendedName>
</protein>
<dbReference type="PANTHER" id="PTHR38589">
    <property type="entry name" value="BLR0621 PROTEIN"/>
    <property type="match status" value="1"/>
</dbReference>
<proteinExistence type="predicted"/>
<organism evidence="2 3">
    <name type="scientific">Phreatobacter cathodiphilus</name>
    <dbReference type="NCBI Taxonomy" id="1868589"/>
    <lineage>
        <taxon>Bacteria</taxon>
        <taxon>Pseudomonadati</taxon>
        <taxon>Pseudomonadota</taxon>
        <taxon>Alphaproteobacteria</taxon>
        <taxon>Hyphomicrobiales</taxon>
        <taxon>Phreatobacteraceae</taxon>
        <taxon>Phreatobacter</taxon>
    </lineage>
</organism>
<sequence length="181" mass="20336">MDDILMAKGRVSRIFVHALPGRPSRGVVHVGLAAFPCALGRGGIRSDKREGDGATPRARLLLRRVFFRADRLPRPQVLRPVRAIGPEDAWCDDADDRRYNRLIRRPPGPAEERLARADRLYDTIVELGWNDAPVRRRRGSAIFWHGARDGFTPTAGCVAIRIADFAKILPRLSRQAVMVVR</sequence>
<dbReference type="PANTHER" id="PTHR38589:SF1">
    <property type="entry name" value="BLR0621 PROTEIN"/>
    <property type="match status" value="1"/>
</dbReference>
<dbReference type="InterPro" id="IPR005490">
    <property type="entry name" value="LD_TPept_cat_dom"/>
</dbReference>
<keyword evidence="3" id="KW-1185">Reference proteome</keyword>
<evidence type="ECO:0000313" key="3">
    <source>
        <dbReference type="Proteomes" id="UP000237889"/>
    </source>
</evidence>
<dbReference type="GO" id="GO:0016740">
    <property type="term" value="F:transferase activity"/>
    <property type="evidence" value="ECO:0007669"/>
    <property type="project" value="InterPro"/>
</dbReference>
<dbReference type="EMBL" id="CP027668">
    <property type="protein sequence ID" value="AVO46764.1"/>
    <property type="molecule type" value="Genomic_DNA"/>
</dbReference>
<dbReference type="Proteomes" id="UP000237889">
    <property type="component" value="Chromosome"/>
</dbReference>
<dbReference type="Pfam" id="PF03734">
    <property type="entry name" value="YkuD"/>
    <property type="match status" value="1"/>
</dbReference>
<dbReference type="KEGG" id="phr:C6569_17775"/>
<gene>
    <name evidence="2" type="ORF">C6569_17775</name>
</gene>
<name>A0A2S0NF05_9HYPH</name>
<accession>A0A2S0NF05</accession>
<reference evidence="2 3" key="1">
    <citation type="submission" date="2018-03" db="EMBL/GenBank/DDBJ databases">
        <title>Genome sequencing of Phreatobacter sp.</title>
        <authorList>
            <person name="Kim S.-J."/>
            <person name="Heo J."/>
            <person name="Kwon S.-W."/>
        </authorList>
    </citation>
    <scope>NUCLEOTIDE SEQUENCE [LARGE SCALE GENOMIC DNA]</scope>
    <source>
        <strain evidence="2 3">S-12</strain>
    </source>
</reference>
<dbReference type="AlphaFoldDB" id="A0A2S0NF05"/>
<evidence type="ECO:0000313" key="2">
    <source>
        <dbReference type="EMBL" id="AVO46764.1"/>
    </source>
</evidence>
<feature type="domain" description="L,D-TPase catalytic" evidence="1">
    <location>
        <begin position="33"/>
        <end position="174"/>
    </location>
</feature>
<evidence type="ECO:0000259" key="1">
    <source>
        <dbReference type="Pfam" id="PF03734"/>
    </source>
</evidence>